<dbReference type="PRINTS" id="PR00081">
    <property type="entry name" value="GDHRDH"/>
</dbReference>
<evidence type="ECO:0000313" key="5">
    <source>
        <dbReference type="Proteomes" id="UP000317178"/>
    </source>
</evidence>
<dbReference type="Pfam" id="PF00106">
    <property type="entry name" value="adh_short"/>
    <property type="match status" value="1"/>
</dbReference>
<dbReference type="Proteomes" id="UP000317178">
    <property type="component" value="Chromosome"/>
</dbReference>
<evidence type="ECO:0000256" key="2">
    <source>
        <dbReference type="RuleBase" id="RU000363"/>
    </source>
</evidence>
<dbReference type="AlphaFoldDB" id="A0A518CSU4"/>
<name>A0A518CSU4_9PLAN</name>
<dbReference type="PRINTS" id="PR00080">
    <property type="entry name" value="SDRFAMILY"/>
</dbReference>
<dbReference type="EC" id="1.1.1.100" evidence="4"/>
<dbReference type="InterPro" id="IPR050259">
    <property type="entry name" value="SDR"/>
</dbReference>
<evidence type="ECO:0000259" key="3">
    <source>
        <dbReference type="SMART" id="SM00822"/>
    </source>
</evidence>
<dbReference type="InterPro" id="IPR002347">
    <property type="entry name" value="SDR_fam"/>
</dbReference>
<dbReference type="KEGG" id="plon:Pla110_40450"/>
<evidence type="ECO:0000313" key="4">
    <source>
        <dbReference type="EMBL" id="QDU82290.1"/>
    </source>
</evidence>
<sequence>MDFKLQGKLAVVSGSTSGIGRSIAQSLLAEGAKVVVNGRSEGSVSKALKTLDGDTHGVVADVATAEGCDKLIEEAQKLGSIDILINNAGIFEPKPFEEISDEDWLRFYEINVMSGIRLSRAVAPQMKKQSWGRIIFISSESGINIPVEMVHYGMTKTAQLAISRGLAKTLKDTGVTVNSVLPGPTWSEGVEEFVERLAEGKSLEKTKAEFFKEARPSSLIQRFASTDEVASLVTYLCSEQAAATTGASMRCDGGIVDTCF</sequence>
<dbReference type="CDD" id="cd05233">
    <property type="entry name" value="SDR_c"/>
    <property type="match status" value="1"/>
</dbReference>
<dbReference type="Gene3D" id="3.40.50.720">
    <property type="entry name" value="NAD(P)-binding Rossmann-like Domain"/>
    <property type="match status" value="1"/>
</dbReference>
<dbReference type="SMART" id="SM00822">
    <property type="entry name" value="PKS_KR"/>
    <property type="match status" value="1"/>
</dbReference>
<comment type="similarity">
    <text evidence="1 2">Belongs to the short-chain dehydrogenases/reductases (SDR) family.</text>
</comment>
<dbReference type="PANTHER" id="PTHR42879">
    <property type="entry name" value="3-OXOACYL-(ACYL-CARRIER-PROTEIN) REDUCTASE"/>
    <property type="match status" value="1"/>
</dbReference>
<dbReference type="GO" id="GO:0004316">
    <property type="term" value="F:3-oxoacyl-[acyl-carrier-protein] reductase (NADPH) activity"/>
    <property type="evidence" value="ECO:0007669"/>
    <property type="project" value="UniProtKB-EC"/>
</dbReference>
<feature type="domain" description="Ketoreductase" evidence="3">
    <location>
        <begin position="8"/>
        <end position="189"/>
    </location>
</feature>
<accession>A0A518CSU4</accession>
<dbReference type="InterPro" id="IPR057326">
    <property type="entry name" value="KR_dom"/>
</dbReference>
<organism evidence="4 5">
    <name type="scientific">Polystyrenella longa</name>
    <dbReference type="NCBI Taxonomy" id="2528007"/>
    <lineage>
        <taxon>Bacteria</taxon>
        <taxon>Pseudomonadati</taxon>
        <taxon>Planctomycetota</taxon>
        <taxon>Planctomycetia</taxon>
        <taxon>Planctomycetales</taxon>
        <taxon>Planctomycetaceae</taxon>
        <taxon>Polystyrenella</taxon>
    </lineage>
</organism>
<keyword evidence="4" id="KW-0560">Oxidoreductase</keyword>
<dbReference type="OrthoDB" id="9804774at2"/>
<dbReference type="SUPFAM" id="SSF51735">
    <property type="entry name" value="NAD(P)-binding Rossmann-fold domains"/>
    <property type="match status" value="1"/>
</dbReference>
<dbReference type="RefSeq" id="WP_144998339.1">
    <property type="nucleotide sequence ID" value="NZ_CP036281.1"/>
</dbReference>
<proteinExistence type="inferred from homology"/>
<dbReference type="FunFam" id="3.40.50.720:FF:000084">
    <property type="entry name" value="Short-chain dehydrogenase reductase"/>
    <property type="match status" value="1"/>
</dbReference>
<dbReference type="InterPro" id="IPR036291">
    <property type="entry name" value="NAD(P)-bd_dom_sf"/>
</dbReference>
<reference evidence="4 5" key="1">
    <citation type="submission" date="2019-02" db="EMBL/GenBank/DDBJ databases">
        <title>Deep-cultivation of Planctomycetes and their phenomic and genomic characterization uncovers novel biology.</title>
        <authorList>
            <person name="Wiegand S."/>
            <person name="Jogler M."/>
            <person name="Boedeker C."/>
            <person name="Pinto D."/>
            <person name="Vollmers J."/>
            <person name="Rivas-Marin E."/>
            <person name="Kohn T."/>
            <person name="Peeters S.H."/>
            <person name="Heuer A."/>
            <person name="Rast P."/>
            <person name="Oberbeckmann S."/>
            <person name="Bunk B."/>
            <person name="Jeske O."/>
            <person name="Meyerdierks A."/>
            <person name="Storesund J.E."/>
            <person name="Kallscheuer N."/>
            <person name="Luecker S."/>
            <person name="Lage O.M."/>
            <person name="Pohl T."/>
            <person name="Merkel B.J."/>
            <person name="Hornburger P."/>
            <person name="Mueller R.-W."/>
            <person name="Bruemmer F."/>
            <person name="Labrenz M."/>
            <person name="Spormann A.M."/>
            <person name="Op den Camp H."/>
            <person name="Overmann J."/>
            <person name="Amann R."/>
            <person name="Jetten M.S.M."/>
            <person name="Mascher T."/>
            <person name="Medema M.H."/>
            <person name="Devos D.P."/>
            <person name="Kaster A.-K."/>
            <person name="Ovreas L."/>
            <person name="Rohde M."/>
            <person name="Galperin M.Y."/>
            <person name="Jogler C."/>
        </authorList>
    </citation>
    <scope>NUCLEOTIDE SEQUENCE [LARGE SCALE GENOMIC DNA]</scope>
    <source>
        <strain evidence="4 5">Pla110</strain>
    </source>
</reference>
<keyword evidence="5" id="KW-1185">Reference proteome</keyword>
<protein>
    <submittedName>
        <fullName evidence="4">3-oxoacyl-[acyl-carrier-protein] reductase FabG</fullName>
        <ecNumber evidence="4">1.1.1.100</ecNumber>
    </submittedName>
</protein>
<gene>
    <name evidence="4" type="primary">fabG_7</name>
    <name evidence="4" type="ORF">Pla110_40450</name>
</gene>
<evidence type="ECO:0000256" key="1">
    <source>
        <dbReference type="ARBA" id="ARBA00006484"/>
    </source>
</evidence>
<dbReference type="EMBL" id="CP036281">
    <property type="protein sequence ID" value="QDU82290.1"/>
    <property type="molecule type" value="Genomic_DNA"/>
</dbReference>